<evidence type="ECO:0000256" key="4">
    <source>
        <dbReference type="ARBA" id="ARBA00022679"/>
    </source>
</evidence>
<evidence type="ECO:0000259" key="5">
    <source>
        <dbReference type="Pfam" id="PF00535"/>
    </source>
</evidence>
<protein>
    <submittedName>
        <fullName evidence="6">GT2 family glycosyltransferase</fullName>
    </submittedName>
</protein>
<dbReference type="PANTHER" id="PTHR43179:SF12">
    <property type="entry name" value="GALACTOFURANOSYLTRANSFERASE GLFT2"/>
    <property type="match status" value="1"/>
</dbReference>
<dbReference type="Proteomes" id="UP001229346">
    <property type="component" value="Unassembled WGS sequence"/>
</dbReference>
<dbReference type="SUPFAM" id="SSF53448">
    <property type="entry name" value="Nucleotide-diphospho-sugar transferases"/>
    <property type="match status" value="1"/>
</dbReference>
<dbReference type="RefSeq" id="WP_307206709.1">
    <property type="nucleotide sequence ID" value="NZ_JAUSSU010000010.1"/>
</dbReference>
<dbReference type="Gene3D" id="3.90.550.10">
    <property type="entry name" value="Spore Coat Polysaccharide Biosynthesis Protein SpsA, Chain A"/>
    <property type="match status" value="1"/>
</dbReference>
<reference evidence="6 7" key="1">
    <citation type="submission" date="2023-07" db="EMBL/GenBank/DDBJ databases">
        <title>Sorghum-associated microbial communities from plants grown in Nebraska, USA.</title>
        <authorList>
            <person name="Schachtman D."/>
        </authorList>
    </citation>
    <scope>NUCLEOTIDE SEQUENCE [LARGE SCALE GENOMIC DNA]</scope>
    <source>
        <strain evidence="6 7">CC482</strain>
    </source>
</reference>
<keyword evidence="7" id="KW-1185">Reference proteome</keyword>
<comment type="caution">
    <text evidence="6">The sequence shown here is derived from an EMBL/GenBank/DDBJ whole genome shotgun (WGS) entry which is preliminary data.</text>
</comment>
<sequence length="320" mass="36061">MASVSVCIVTYNSAKHIASCLEALSGQVHPIDRIVIVDNASTDDSSKIIKAYQAQSNIPIQLIENSFNNGFAGGQNQALNAYEADYAVVLNPDVSLHPLYISDIVAVMEHEPLVGSATGQLLFADDQSIVDSTGLAMSGTRHATDRGMGESADRWLLSGEVFGVSGAAAVYLRRMINDISLEGQFFDETFFAYKEDVDVAWRARRLGWRSYYVHTAKALHGRGWKKNARSSIPLFVRQHSYMNRFYTLIKNEPIGWHWFALMPQIAVLEAAKFAYIIIREPAMLECLPKLLRTLPEMWKKRQQINQMIRWPQSKKTKLDF</sequence>
<gene>
    <name evidence="6" type="ORF">J2T15_004699</name>
</gene>
<keyword evidence="4" id="KW-0808">Transferase</keyword>
<evidence type="ECO:0000313" key="7">
    <source>
        <dbReference type="Proteomes" id="UP001229346"/>
    </source>
</evidence>
<keyword evidence="3" id="KW-0328">Glycosyltransferase</keyword>
<evidence type="ECO:0000256" key="3">
    <source>
        <dbReference type="ARBA" id="ARBA00022676"/>
    </source>
</evidence>
<evidence type="ECO:0000256" key="1">
    <source>
        <dbReference type="ARBA" id="ARBA00004776"/>
    </source>
</evidence>
<dbReference type="InterPro" id="IPR029044">
    <property type="entry name" value="Nucleotide-diphossugar_trans"/>
</dbReference>
<comment type="pathway">
    <text evidence="1">Cell wall biogenesis; cell wall polysaccharide biosynthesis.</text>
</comment>
<proteinExistence type="inferred from homology"/>
<comment type="similarity">
    <text evidence="2">Belongs to the glycosyltransferase 2 family.</text>
</comment>
<accession>A0ABT9U8C0</accession>
<dbReference type="PANTHER" id="PTHR43179">
    <property type="entry name" value="RHAMNOSYLTRANSFERASE WBBL"/>
    <property type="match status" value="1"/>
</dbReference>
<dbReference type="CDD" id="cd04186">
    <property type="entry name" value="GT_2_like_c"/>
    <property type="match status" value="1"/>
</dbReference>
<evidence type="ECO:0000313" key="6">
    <source>
        <dbReference type="EMBL" id="MDQ0115241.1"/>
    </source>
</evidence>
<dbReference type="InterPro" id="IPR001173">
    <property type="entry name" value="Glyco_trans_2-like"/>
</dbReference>
<evidence type="ECO:0000256" key="2">
    <source>
        <dbReference type="ARBA" id="ARBA00006739"/>
    </source>
</evidence>
<feature type="domain" description="Glycosyltransferase 2-like" evidence="5">
    <location>
        <begin position="5"/>
        <end position="117"/>
    </location>
</feature>
<name>A0ABT9U8C0_PAEHA</name>
<dbReference type="EMBL" id="JAUSSU010000010">
    <property type="protein sequence ID" value="MDQ0115241.1"/>
    <property type="molecule type" value="Genomic_DNA"/>
</dbReference>
<dbReference type="Pfam" id="PF00535">
    <property type="entry name" value="Glycos_transf_2"/>
    <property type="match status" value="1"/>
</dbReference>
<organism evidence="6 7">
    <name type="scientific">Paenibacillus harenae</name>
    <dbReference type="NCBI Taxonomy" id="306543"/>
    <lineage>
        <taxon>Bacteria</taxon>
        <taxon>Bacillati</taxon>
        <taxon>Bacillota</taxon>
        <taxon>Bacilli</taxon>
        <taxon>Bacillales</taxon>
        <taxon>Paenibacillaceae</taxon>
        <taxon>Paenibacillus</taxon>
    </lineage>
</organism>